<protein>
    <submittedName>
        <fullName evidence="2">Uncharacterized protein</fullName>
    </submittedName>
</protein>
<organism evidence="2 3">
    <name type="scientific">Prorocentrum cordatum</name>
    <dbReference type="NCBI Taxonomy" id="2364126"/>
    <lineage>
        <taxon>Eukaryota</taxon>
        <taxon>Sar</taxon>
        <taxon>Alveolata</taxon>
        <taxon>Dinophyceae</taxon>
        <taxon>Prorocentrales</taxon>
        <taxon>Prorocentraceae</taxon>
        <taxon>Prorocentrum</taxon>
    </lineage>
</organism>
<evidence type="ECO:0000313" key="3">
    <source>
        <dbReference type="Proteomes" id="UP001189429"/>
    </source>
</evidence>
<dbReference type="Proteomes" id="UP001189429">
    <property type="component" value="Unassembled WGS sequence"/>
</dbReference>
<feature type="non-terminal residue" evidence="2">
    <location>
        <position position="1"/>
    </location>
</feature>
<feature type="region of interest" description="Disordered" evidence="1">
    <location>
        <begin position="287"/>
        <end position="307"/>
    </location>
</feature>
<comment type="caution">
    <text evidence="2">The sequence shown here is derived from an EMBL/GenBank/DDBJ whole genome shotgun (WGS) entry which is preliminary data.</text>
</comment>
<evidence type="ECO:0000256" key="1">
    <source>
        <dbReference type="SAM" id="MobiDB-lite"/>
    </source>
</evidence>
<feature type="compositionally biased region" description="Polar residues" evidence="1">
    <location>
        <begin position="437"/>
        <end position="446"/>
    </location>
</feature>
<evidence type="ECO:0000313" key="2">
    <source>
        <dbReference type="EMBL" id="CAK0838375.1"/>
    </source>
</evidence>
<reference evidence="2" key="1">
    <citation type="submission" date="2023-10" db="EMBL/GenBank/DDBJ databases">
        <authorList>
            <person name="Chen Y."/>
            <person name="Shah S."/>
            <person name="Dougan E. K."/>
            <person name="Thang M."/>
            <person name="Chan C."/>
        </authorList>
    </citation>
    <scope>NUCLEOTIDE SEQUENCE [LARGE SCALE GENOMIC DNA]</scope>
</reference>
<proteinExistence type="predicted"/>
<dbReference type="EMBL" id="CAUYUJ010014218">
    <property type="protein sequence ID" value="CAK0838375.1"/>
    <property type="molecule type" value="Genomic_DNA"/>
</dbReference>
<feature type="region of interest" description="Disordered" evidence="1">
    <location>
        <begin position="1"/>
        <end position="29"/>
    </location>
</feature>
<accession>A0ABN9T0E1</accession>
<keyword evidence="3" id="KW-1185">Reference proteome</keyword>
<feature type="region of interest" description="Disordered" evidence="1">
    <location>
        <begin position="197"/>
        <end position="216"/>
    </location>
</feature>
<name>A0ABN9T0E1_9DINO</name>
<gene>
    <name evidence="2" type="ORF">PCOR1329_LOCUS34329</name>
</gene>
<feature type="region of interest" description="Disordered" evidence="1">
    <location>
        <begin position="417"/>
        <end position="446"/>
    </location>
</feature>
<sequence length="470" mass="48910">CSARGSAAVLPPGAGARHEEGGGGRGGPARLGSCAGGLRGRRCPGGRGKWSLPDWIPFVGGLGTDGAGDSHECGPGDQAPPLSVPEDRLRWCCEAKGVWCPLVAMPTTTTERPFDCRALTSEAARQAPRGRSAGDALKRLWCCQYEGVGCPKETTGRPPLRPRRTTAARVWPTGRGELVGAEEEVVLRARRPWLRGRRGGRGGAQWDDHSRRRASGGLPSAASCDVQCTVKDFSAPCQEWVHLGVQQESEFASEANPCARARDLVARECPQCAACDLDALCGAEPASTDGHAAEGGDPADAGNLNATATPAAASSGKYDCHGAGPSDDKSLWPEDDQKAWCCEHHLVACFGCGVKCVVEGVSATCAERVAWSKDNQFSDRQDACSVAHDQVSEDCPVCSGCELGEACPGPNATASDGAPGANATGPRAPSGVETVADGTSTEATSTQVPAITEAASTSTTTIYHHRFHLR</sequence>